<dbReference type="RefSeq" id="WP_149616248.1">
    <property type="nucleotide sequence ID" value="NZ_CAWPFF010000092.1"/>
</dbReference>
<feature type="domain" description="FAD-binding FR-type" evidence="11">
    <location>
        <begin position="7"/>
        <end position="107"/>
    </location>
</feature>
<protein>
    <submittedName>
        <fullName evidence="12">NADH oxidoreductase</fullName>
        <ecNumber evidence="12">1.6.-.-</ecNumber>
    </submittedName>
</protein>
<reference evidence="12 13" key="1">
    <citation type="submission" date="2019-09" db="EMBL/GenBank/DDBJ databases">
        <title>Whole genome sequence of Photorhabdus heterorhabditis strain ETL (Enterobacteriales: Enterobacteriaceae) a bacterial symbiont of Heterorhabditis zealandica strain ETL (Rhabditida: Heterorhabditidae).</title>
        <authorList>
            <person name="Lulamba T.E."/>
            <person name="Serepa-Dlamini M.H."/>
        </authorList>
    </citation>
    <scope>NUCLEOTIDE SEQUENCE [LARGE SCALE GENOMIC DNA]</scope>
    <source>
        <strain evidence="12 13">ETL</strain>
    </source>
</reference>
<evidence type="ECO:0000256" key="5">
    <source>
        <dbReference type="ARBA" id="ARBA00022827"/>
    </source>
</evidence>
<dbReference type="EMBL" id="VTUW01000005">
    <property type="protein sequence ID" value="KAA1194929.1"/>
    <property type="molecule type" value="Genomic_DNA"/>
</dbReference>
<dbReference type="InterPro" id="IPR050415">
    <property type="entry name" value="MRET"/>
</dbReference>
<dbReference type="Pfam" id="PF00175">
    <property type="entry name" value="NAD_binding_1"/>
    <property type="match status" value="1"/>
</dbReference>
<dbReference type="NCBIfam" id="NF007964">
    <property type="entry name" value="PRK10684.1"/>
    <property type="match status" value="1"/>
</dbReference>
<dbReference type="InterPro" id="IPR001041">
    <property type="entry name" value="2Fe-2S_ferredoxin-type"/>
</dbReference>
<dbReference type="Proteomes" id="UP000322184">
    <property type="component" value="Unassembled WGS sequence"/>
</dbReference>
<dbReference type="InterPro" id="IPR001433">
    <property type="entry name" value="OxRdtase_FAD/NAD-bd"/>
</dbReference>
<comment type="similarity">
    <text evidence="9">In the N-terminal section; belongs to the FAD-binding oxidoreductase type 6 family.</text>
</comment>
<dbReference type="PROSITE" id="PS51085">
    <property type="entry name" value="2FE2S_FER_2"/>
    <property type="match status" value="1"/>
</dbReference>
<dbReference type="InterPro" id="IPR017927">
    <property type="entry name" value="FAD-bd_FR_type"/>
</dbReference>
<evidence type="ECO:0000256" key="2">
    <source>
        <dbReference type="ARBA" id="ARBA00022630"/>
    </source>
</evidence>
<evidence type="ECO:0000313" key="12">
    <source>
        <dbReference type="EMBL" id="KAA1194929.1"/>
    </source>
</evidence>
<evidence type="ECO:0000256" key="8">
    <source>
        <dbReference type="ARBA" id="ARBA00023014"/>
    </source>
</evidence>
<keyword evidence="7" id="KW-0408">Iron</keyword>
<comment type="cofactor">
    <cofactor evidence="1">
        <name>FAD</name>
        <dbReference type="ChEBI" id="CHEBI:57692"/>
    </cofactor>
</comment>
<comment type="caution">
    <text evidence="12">The sequence shown here is derived from an EMBL/GenBank/DDBJ whole genome shotgun (WGS) entry which is preliminary data.</text>
</comment>
<dbReference type="InterPro" id="IPR017938">
    <property type="entry name" value="Riboflavin_synthase-like_b-brl"/>
</dbReference>
<keyword evidence="6 12" id="KW-0560">Oxidoreductase</keyword>
<accession>A0A5B0X9U0</accession>
<evidence type="ECO:0000259" key="10">
    <source>
        <dbReference type="PROSITE" id="PS51085"/>
    </source>
</evidence>
<name>A0A5B0X9U0_9GAMM</name>
<dbReference type="CDD" id="cd00207">
    <property type="entry name" value="fer2"/>
    <property type="match status" value="1"/>
</dbReference>
<dbReference type="PANTHER" id="PTHR47354">
    <property type="entry name" value="NADH OXIDOREDUCTASE HCR"/>
    <property type="match status" value="1"/>
</dbReference>
<dbReference type="SUPFAM" id="SSF54292">
    <property type="entry name" value="2Fe-2S ferredoxin-like"/>
    <property type="match status" value="1"/>
</dbReference>
<dbReference type="Pfam" id="PF00970">
    <property type="entry name" value="FAD_binding_6"/>
    <property type="match status" value="1"/>
</dbReference>
<organism evidence="12 13">
    <name type="scientific">Photorhabdus heterorhabditis</name>
    <dbReference type="NCBI Taxonomy" id="880156"/>
    <lineage>
        <taxon>Bacteria</taxon>
        <taxon>Pseudomonadati</taxon>
        <taxon>Pseudomonadota</taxon>
        <taxon>Gammaproteobacteria</taxon>
        <taxon>Enterobacterales</taxon>
        <taxon>Morganellaceae</taxon>
        <taxon>Photorhabdus</taxon>
    </lineage>
</organism>
<dbReference type="PANTHER" id="PTHR47354:SF6">
    <property type="entry name" value="NADH OXIDOREDUCTASE HCR"/>
    <property type="match status" value="1"/>
</dbReference>
<dbReference type="PROSITE" id="PS00197">
    <property type="entry name" value="2FE2S_FER_1"/>
    <property type="match status" value="1"/>
</dbReference>
<dbReference type="EC" id="1.6.-.-" evidence="12"/>
<dbReference type="Gene3D" id="3.40.50.80">
    <property type="entry name" value="Nucleotide-binding domain of ferredoxin-NADP reductase (FNR) module"/>
    <property type="match status" value="1"/>
</dbReference>
<sequence>MTMPTSLCPNCMQVHSIRQETSDVWTIFLINHDFYPYQPGQFALVSIDGSNEVLRAYTLSSSPGLSRFISITVRRLEQGVGSVWLTTKVKPGDYLWLSDAQGEFTCANYIDNHYLMLAAGCGVTPVMSMCRWLLHHRPQADMKVIFNVRDSQQVIFADEWRQLVVRYPTQLQFIIMVEQPEKGSLNNGRLTEEKLATLVPDISCRTVMACGPAPYMKNAREFCYGLGVAENRFFMERFFAEPEQSDKSHLTMALNQSVSRFKVPVGITLLAAMENNYIPVMAACRAGVCGSCKTRVISGEYTTRSTMTLTANEIANGYVLACSCQLWGDVVLE</sequence>
<dbReference type="InterPro" id="IPR008333">
    <property type="entry name" value="Cbr1-like_FAD-bd_dom"/>
</dbReference>
<feature type="domain" description="2Fe-2S ferredoxin-type" evidence="10">
    <location>
        <begin position="248"/>
        <end position="333"/>
    </location>
</feature>
<dbReference type="Gene3D" id="3.10.20.30">
    <property type="match status" value="1"/>
</dbReference>
<keyword evidence="5" id="KW-0274">FAD</keyword>
<keyword evidence="8" id="KW-0411">Iron-sulfur</keyword>
<dbReference type="GO" id="GO:0046872">
    <property type="term" value="F:metal ion binding"/>
    <property type="evidence" value="ECO:0007669"/>
    <property type="project" value="UniProtKB-KW"/>
</dbReference>
<dbReference type="PROSITE" id="PS51384">
    <property type="entry name" value="FAD_FR"/>
    <property type="match status" value="1"/>
</dbReference>
<dbReference type="InterPro" id="IPR036010">
    <property type="entry name" value="2Fe-2S_ferredoxin-like_sf"/>
</dbReference>
<dbReference type="SUPFAM" id="SSF63380">
    <property type="entry name" value="Riboflavin synthase domain-like"/>
    <property type="match status" value="1"/>
</dbReference>
<evidence type="ECO:0000313" key="13">
    <source>
        <dbReference type="Proteomes" id="UP000322184"/>
    </source>
</evidence>
<dbReference type="Gene3D" id="2.40.30.10">
    <property type="entry name" value="Translation factors"/>
    <property type="match status" value="1"/>
</dbReference>
<evidence type="ECO:0000256" key="4">
    <source>
        <dbReference type="ARBA" id="ARBA00022723"/>
    </source>
</evidence>
<evidence type="ECO:0000256" key="1">
    <source>
        <dbReference type="ARBA" id="ARBA00001974"/>
    </source>
</evidence>
<dbReference type="PRINTS" id="PR00406">
    <property type="entry name" value="CYTB5RDTASE"/>
</dbReference>
<dbReference type="InterPro" id="IPR012675">
    <property type="entry name" value="Beta-grasp_dom_sf"/>
</dbReference>
<keyword evidence="4" id="KW-0479">Metal-binding</keyword>
<dbReference type="InterPro" id="IPR039261">
    <property type="entry name" value="FNR_nucleotide-bd"/>
</dbReference>
<keyword evidence="3" id="KW-0001">2Fe-2S</keyword>
<keyword evidence="2" id="KW-0285">Flavoprotein</keyword>
<evidence type="ECO:0000256" key="7">
    <source>
        <dbReference type="ARBA" id="ARBA00023004"/>
    </source>
</evidence>
<evidence type="ECO:0000256" key="9">
    <source>
        <dbReference type="ARBA" id="ARBA00061434"/>
    </source>
</evidence>
<gene>
    <name evidence="12" type="ORF">F0L16_04460</name>
</gene>
<dbReference type="GO" id="GO:0016491">
    <property type="term" value="F:oxidoreductase activity"/>
    <property type="evidence" value="ECO:0007669"/>
    <property type="project" value="UniProtKB-KW"/>
</dbReference>
<evidence type="ECO:0000259" key="11">
    <source>
        <dbReference type="PROSITE" id="PS51384"/>
    </source>
</evidence>
<evidence type="ECO:0000256" key="6">
    <source>
        <dbReference type="ARBA" id="ARBA00023002"/>
    </source>
</evidence>
<proteinExistence type="inferred from homology"/>
<dbReference type="SUPFAM" id="SSF52343">
    <property type="entry name" value="Ferredoxin reductase-like, C-terminal NADP-linked domain"/>
    <property type="match status" value="1"/>
</dbReference>
<dbReference type="Pfam" id="PF00111">
    <property type="entry name" value="Fer2"/>
    <property type="match status" value="1"/>
</dbReference>
<dbReference type="AlphaFoldDB" id="A0A5B0X9U0"/>
<dbReference type="GO" id="GO:0051537">
    <property type="term" value="F:2 iron, 2 sulfur cluster binding"/>
    <property type="evidence" value="ECO:0007669"/>
    <property type="project" value="UniProtKB-KW"/>
</dbReference>
<dbReference type="STRING" id="880156.AM629_15410"/>
<dbReference type="CDD" id="cd06215">
    <property type="entry name" value="FNR_iron_sulfur_binding_1"/>
    <property type="match status" value="1"/>
</dbReference>
<evidence type="ECO:0000256" key="3">
    <source>
        <dbReference type="ARBA" id="ARBA00022714"/>
    </source>
</evidence>
<dbReference type="InterPro" id="IPR006058">
    <property type="entry name" value="2Fe2S_fd_BS"/>
</dbReference>